<keyword evidence="4" id="KW-0325">Glycoprotein</keyword>
<feature type="disulfide bond" evidence="5">
    <location>
        <begin position="447"/>
        <end position="457"/>
    </location>
</feature>
<dbReference type="GO" id="GO:0016020">
    <property type="term" value="C:membrane"/>
    <property type="evidence" value="ECO:0007669"/>
    <property type="project" value="InterPro"/>
</dbReference>
<dbReference type="SUPFAM" id="SSF56487">
    <property type="entry name" value="SRCR-like"/>
    <property type="match status" value="4"/>
</dbReference>
<keyword evidence="1" id="KW-0732">Signal</keyword>
<dbReference type="STRING" id="400682.A0A1X7VF11"/>
<dbReference type="FunFam" id="3.10.250.10:FF:000026">
    <property type="entry name" value="Tequila, isoform D"/>
    <property type="match status" value="2"/>
</dbReference>
<feature type="domain" description="SRCR" evidence="6">
    <location>
        <begin position="271"/>
        <end position="369"/>
    </location>
</feature>
<dbReference type="FunFam" id="3.10.250.10:FF:000006">
    <property type="entry name" value="neurotrypsin isoform X2"/>
    <property type="match status" value="2"/>
</dbReference>
<dbReference type="OrthoDB" id="536948at2759"/>
<evidence type="ECO:0000313" key="7">
    <source>
        <dbReference type="EnsemblMetazoa" id="Aqu2.1.38588_001"/>
    </source>
</evidence>
<evidence type="ECO:0000256" key="5">
    <source>
        <dbReference type="PROSITE-ProRule" id="PRU00196"/>
    </source>
</evidence>
<keyword evidence="2" id="KW-0677">Repeat</keyword>
<name>A0A1X7VF11_AMPQE</name>
<dbReference type="PROSITE" id="PS50287">
    <property type="entry name" value="SRCR_2"/>
    <property type="match status" value="4"/>
</dbReference>
<dbReference type="EnsemblMetazoa" id="Aqu2.1.38588_001">
    <property type="protein sequence ID" value="Aqu2.1.38588_001"/>
    <property type="gene ID" value="Aqu2.1.38588"/>
</dbReference>
<feature type="domain" description="SRCR" evidence="6">
    <location>
        <begin position="378"/>
        <end position="476"/>
    </location>
</feature>
<reference evidence="7" key="1">
    <citation type="submission" date="2017-05" db="UniProtKB">
        <authorList>
            <consortium name="EnsemblMetazoa"/>
        </authorList>
    </citation>
    <scope>IDENTIFICATION</scope>
</reference>
<dbReference type="PROSITE" id="PS00420">
    <property type="entry name" value="SRCR_1"/>
    <property type="match status" value="4"/>
</dbReference>
<dbReference type="PRINTS" id="PR00258">
    <property type="entry name" value="SPERACTRCPTR"/>
</dbReference>
<feature type="disulfide bond" evidence="5">
    <location>
        <begin position="340"/>
        <end position="350"/>
    </location>
</feature>
<evidence type="ECO:0000256" key="3">
    <source>
        <dbReference type="ARBA" id="ARBA00023157"/>
    </source>
</evidence>
<dbReference type="AlphaFoldDB" id="A0A1X7VF11"/>
<sequence length="540" mass="56121">MMSFFCKATNTIITTTTTTASVSSTYKSSPSASMTLVTTPSPSPTCTSGSIRLVGGFNDNEGRVEVCINGAWGTVCDDDWGAPDAAVVCNQLGIDGISIARTNAYFGAGTGPINMDDVQCTGNEGFLVSCTYLSTHDCGHSEDAGVTCGVQPECNNTDIRLVGGSNDNEGRVEVCSNEVWGTVCDDEWSVSDAAVVCRQLGLGSNGIPYSNAYYGSGTGLIVMNDVRCDGTEEALINCQHTSYHNCDHTEDAGVRCIINSTSTSNCTYGSIRLVGGSNANEGRVEVCINGAWGTVCDDDWGASDAAVVCNQLGIDGTSFARTNAYFGAGTGPINMDNVQCTGNEGFLVNCTYSSTHDCGHSEDAGVTCGATPCNNSDIRLVGGSNDNEGRVEVCINGAWGTVCDDDWDNDDAAVVCRQLGLGTNGVSIGRAYYGQGNGSILMDNVNCTGTEKSLFQCAYTQIHDCSHHEDAGVKCVISGNSSSSISVTVSQTSTILNTASPSSTPIQGSCLSLNLPYTGCCNLSYSPACSSNGCYCDAIC</sequence>
<dbReference type="Pfam" id="PF00530">
    <property type="entry name" value="SRCR"/>
    <property type="match status" value="4"/>
</dbReference>
<feature type="domain" description="SRCR" evidence="6">
    <location>
        <begin position="51"/>
        <end position="149"/>
    </location>
</feature>
<protein>
    <recommendedName>
        <fullName evidence="6">SRCR domain-containing protein</fullName>
    </recommendedName>
</protein>
<dbReference type="Gene3D" id="3.10.250.10">
    <property type="entry name" value="SRCR-like domain"/>
    <property type="match status" value="4"/>
</dbReference>
<feature type="domain" description="SRCR" evidence="6">
    <location>
        <begin position="159"/>
        <end position="257"/>
    </location>
</feature>
<evidence type="ECO:0000256" key="2">
    <source>
        <dbReference type="ARBA" id="ARBA00022737"/>
    </source>
</evidence>
<organism evidence="7">
    <name type="scientific">Amphimedon queenslandica</name>
    <name type="common">Sponge</name>
    <dbReference type="NCBI Taxonomy" id="400682"/>
    <lineage>
        <taxon>Eukaryota</taxon>
        <taxon>Metazoa</taxon>
        <taxon>Porifera</taxon>
        <taxon>Demospongiae</taxon>
        <taxon>Heteroscleromorpha</taxon>
        <taxon>Haplosclerida</taxon>
        <taxon>Niphatidae</taxon>
        <taxon>Amphimedon</taxon>
    </lineage>
</organism>
<comment type="caution">
    <text evidence="5">Lacks conserved residue(s) required for the propagation of feature annotation.</text>
</comment>
<keyword evidence="3 5" id="KW-1015">Disulfide bond</keyword>
<evidence type="ECO:0000259" key="6">
    <source>
        <dbReference type="PROSITE" id="PS50287"/>
    </source>
</evidence>
<evidence type="ECO:0000256" key="1">
    <source>
        <dbReference type="ARBA" id="ARBA00022729"/>
    </source>
</evidence>
<feature type="disulfide bond" evidence="5">
    <location>
        <begin position="228"/>
        <end position="238"/>
    </location>
</feature>
<evidence type="ECO:0000256" key="4">
    <source>
        <dbReference type="ARBA" id="ARBA00023180"/>
    </source>
</evidence>
<dbReference type="InterPro" id="IPR001190">
    <property type="entry name" value="SRCR"/>
</dbReference>
<dbReference type="PANTHER" id="PTHR48071:SF18">
    <property type="entry name" value="DELETED IN MALIGNANT BRAIN TUMORS 1 PROTEIN-RELATED"/>
    <property type="match status" value="1"/>
</dbReference>
<proteinExistence type="predicted"/>
<dbReference type="PANTHER" id="PTHR48071">
    <property type="entry name" value="SRCR DOMAIN-CONTAINING PROTEIN"/>
    <property type="match status" value="1"/>
</dbReference>
<accession>A0A1X7VF11</accession>
<dbReference type="InParanoid" id="A0A1X7VF11"/>
<feature type="disulfide bond" evidence="5">
    <location>
        <begin position="120"/>
        <end position="130"/>
    </location>
</feature>
<dbReference type="InterPro" id="IPR036772">
    <property type="entry name" value="SRCR-like_dom_sf"/>
</dbReference>
<dbReference type="SMART" id="SM00202">
    <property type="entry name" value="SR"/>
    <property type="match status" value="4"/>
</dbReference>